<keyword evidence="1" id="KW-0472">Membrane</keyword>
<gene>
    <name evidence="2" type="ORF">AWC14_23910</name>
</gene>
<feature type="transmembrane region" description="Helical" evidence="1">
    <location>
        <begin position="93"/>
        <end position="112"/>
    </location>
</feature>
<name>A0A1X1Y9Q5_9MYCO</name>
<dbReference type="EMBL" id="LQPE01000038">
    <property type="protein sequence ID" value="ORW07761.1"/>
    <property type="molecule type" value="Genomic_DNA"/>
</dbReference>
<comment type="caution">
    <text evidence="2">The sequence shown here is derived from an EMBL/GenBank/DDBJ whole genome shotgun (WGS) entry which is preliminary data.</text>
</comment>
<organism evidence="2 3">
    <name type="scientific">Mycobacterium kyorinense</name>
    <dbReference type="NCBI Taxonomy" id="487514"/>
    <lineage>
        <taxon>Bacteria</taxon>
        <taxon>Bacillati</taxon>
        <taxon>Actinomycetota</taxon>
        <taxon>Actinomycetes</taxon>
        <taxon>Mycobacteriales</taxon>
        <taxon>Mycobacteriaceae</taxon>
        <taxon>Mycobacterium</taxon>
    </lineage>
</organism>
<feature type="transmembrane region" description="Helical" evidence="1">
    <location>
        <begin position="6"/>
        <end position="29"/>
    </location>
</feature>
<keyword evidence="1" id="KW-1133">Transmembrane helix</keyword>
<dbReference type="Proteomes" id="UP000193487">
    <property type="component" value="Unassembled WGS sequence"/>
</dbReference>
<reference evidence="2 3" key="1">
    <citation type="submission" date="2016-01" db="EMBL/GenBank/DDBJ databases">
        <title>The new phylogeny of the genus Mycobacterium.</title>
        <authorList>
            <person name="Tarcisio F."/>
            <person name="Conor M."/>
            <person name="Antonella G."/>
            <person name="Elisabetta G."/>
            <person name="Giulia F.S."/>
            <person name="Sara T."/>
            <person name="Anna F."/>
            <person name="Clotilde B."/>
            <person name="Roberto B."/>
            <person name="Veronica D.S."/>
            <person name="Fabio R."/>
            <person name="Monica P."/>
            <person name="Olivier J."/>
            <person name="Enrico T."/>
            <person name="Nicola S."/>
        </authorList>
    </citation>
    <scope>NUCLEOTIDE SEQUENCE [LARGE SCALE GENOMIC DNA]</scope>
    <source>
        <strain evidence="2 3">DSM 45166</strain>
    </source>
</reference>
<protein>
    <recommendedName>
        <fullName evidence="4">DUF2784 domain-containing protein</fullName>
    </recommendedName>
</protein>
<evidence type="ECO:0008006" key="4">
    <source>
        <dbReference type="Google" id="ProtNLM"/>
    </source>
</evidence>
<accession>A0A1X1Y9Q5</accession>
<evidence type="ECO:0000313" key="3">
    <source>
        <dbReference type="Proteomes" id="UP000193487"/>
    </source>
</evidence>
<sequence>MAMYEMVVALAVAVHFAFIAYLVVGGFVAVRWPRTIWLHVPAVLWGVAITTAHLDCPLTGVERWGRAKAGMPALPPQGFIAHYITGVLYPSSWAGAVQIAVFAVVVASWALYGWRARRPSASAQR</sequence>
<evidence type="ECO:0000313" key="2">
    <source>
        <dbReference type="EMBL" id="ORW07761.1"/>
    </source>
</evidence>
<keyword evidence="3" id="KW-1185">Reference proteome</keyword>
<dbReference type="AlphaFoldDB" id="A0A1X1Y9Q5"/>
<dbReference type="InterPro" id="IPR021218">
    <property type="entry name" value="DUF2784"/>
</dbReference>
<keyword evidence="1" id="KW-0812">Transmembrane</keyword>
<dbReference type="Pfam" id="PF10861">
    <property type="entry name" value="DUF2784"/>
    <property type="match status" value="1"/>
</dbReference>
<proteinExistence type="predicted"/>
<evidence type="ECO:0000256" key="1">
    <source>
        <dbReference type="SAM" id="Phobius"/>
    </source>
</evidence>